<dbReference type="Gene3D" id="2.60.120.870">
    <property type="match status" value="1"/>
</dbReference>
<dbReference type="InterPro" id="IPR049314">
    <property type="entry name" value="GH101_dom-5"/>
</dbReference>
<sequence length="2192" mass="245627">MKKQKFISGMAAVLTVCMNVSALPVSAISSQVFAIDDLVEFTDKTDRGKWDKTSGNGSISFQDGQGDNGFMTVKSNGDTIFADTSTTKRADGFVEMDMKMTEAPTGARMAIIFRYNSPTDWEGIGIDHGDWTWLKGSDKWGSVSSTKKIFTSVGEKHHLRVEYRGSNLKVFVDGEQVINQDIKELNGAKEGNIGIRLWGDIQENFDGHCAFQVDNVTTGDLQVGAGISPYNVTIPYEEAGKEDVVFTMTEGSPNLKMIKNGDVSLIQGKDYTIDGTNVILSKTYVESLKETAVTDLTFVFEDEQEKTCHLFIEKQEEVVSYIRNFKEGKDGFEKVLGSGSLQVNKDSVTIQGDGVFVDKNSKILKNQEVEFTYDPINNNCNYGVILRYTSPSEYIYVGPSGQNAQHYTKWGIYGPNGLIQEIEDSGFILEGREVPYNVKVRLVDNVITIYVDKEEIWNGTLDGITMKPGKTGFRTTNNAGMTIQGFTQETAVKYKKAANVTSKEIQSNEMSVKMDTAFPRVEEYTLTTGEKVKGQEIALHQVEINNKLYTPKVTSEINGNKAMYHMNIDELKLSFDVIFTVEKNVLSMDVENIKENDTKLYTLNFPRHSLISMSSKDPNAQLRVNNYKEEKRINLKDAQPFEHYNETTLTVLSNDNVAAAISGESYKNRHEMAYQTFAVGDHTSTGIWVNEYTYRGLDGELYRKHYSDEQKNEPWARVAITTDCNGDSKVDYQDGAIVLRDDCMEHKTGADTVTDSWNMIAMNVGSEAQYPFLRILDNAKKMSLATDNFSQNIIIKGYQSEGHDASHPDFANYNKRAGGLEDFKTLLEESQNYNTKVGVHINHTDVYPEAPQYEKINTELGAWSWYDSAKQIVRENDDLDKTSQGLDGRLEQLFDKDTENMLDTVYVDVFFGTRWPMYKLVDNINSRDMALGTEYVDEMVSHSVFAHHIGSNFGGAGNLVRIVDNSQADIFANHQLFRGAASRANEDIGIDGWQGAKDMNKAIQSFYEKILPNKFLAQYPIMQYSSDEKAVLGNKNEVVTKMENGKNIITLNEKAVAKGNQIFIPWENEDKEKEGKIYHWNPEGGTTTWELPDSWSNVTTVKLYELSDEGKKEVTSEVIQKDGNRVTINAKAKTGYVLYKDKVAQKDMKTADTMEWSSGSPVKDMGFDSHNFDEWKPSSSAENTDHITIENNEIGNSHLYIKGENDGKVTQTLTGLIPGQTYAASVWCITDDGRKASIEVQNGDEVAVNYMNRSNVTYGVHHNDKYKTKAQRMQVRFTALSDSATLTLSAAKGKDAQSIVDFDDVRVVKVDPSTNPDPKKYTYWEDFENTDQGWGAFISTESDQSHLSQKNPVNPEVTDDVIDGNYSLKVRAGDYMRTIPSTVRLEPETEYKIGISYKSPAANAFIFAVKSDKAKEANDEAHAVIASIDAIDKEGNLELKFTTGNYDDYYIDITKKAGSEYYLDNFYVQAARPINRETLGQLIQEAKQLEERAYTPESYAKVVEAINKASKVLDDAQASKEEIRDAYKGLEAAIEQLVPYALTEEKASLMEIVTTMKSLHATDYKQDDKWMKLQTLIKEAEALYKNDKATSVQVSDMIRDLNDAKDALNPVVDRSALKEIMKKAERVDRNAVVDGAELQTFLSAIENAKAVDIKPGVTEEEIASATKKLQDAYNMILLKEDMKNQMVNEALKKADVKEEYYLEEDWKAITEAKTALQEMSTQTNVKVADYYEVLDKLETALNNKLNRPVISSSIEIDSSAFDIKSNNEQPQTGNEGPIALAFDQNPNTLWHSKYEPKVPVTAQNPAQITIDMKNVYTVNQFSYLQRLTGDNGKIKKFNLYVKNNESDDWTKIVADGTFKNVNEVQKVKFEPVQAQYVMFEVTEGIGNFASAAELAVYEQASDFSNLQKAMSEFEKKDPKQYTTASYTAVKKVYDEAVAMLDNPLTEQKKIDDITGKLKQAITSLELLATGTDIQMLENAIEEAKKIDLTEYKDTKAFEAALKEALDVQKDMQDGKEVTQKEVTSAALALVEEMNNLVPVDKPSVDYSKLQEEIDSAIHDSQASKYPVQLWDAYQNALNHAKTVLSKADATQEEVDNALKQLQDTRKALEDSLKDDGSIPSTPIEPGKPIVVPEPPKNPEEGQNETDTSEKTDKEENESSIKTGVRSNTAILGITTIAALGAMVELIRKKRKN</sequence>
<evidence type="ECO:0000259" key="9">
    <source>
        <dbReference type="PROSITE" id="PS50022"/>
    </source>
</evidence>
<dbReference type="PROSITE" id="PS50020">
    <property type="entry name" value="WW_DOMAIN_2"/>
    <property type="match status" value="1"/>
</dbReference>
<feature type="domain" description="F5/8 type C" evidence="9">
    <location>
        <begin position="1749"/>
        <end position="1899"/>
    </location>
</feature>
<feature type="chain" id="PRO_5039193133" description="Endo-alpha-N-acetylgalactosaminidase" evidence="7">
    <location>
        <begin position="23"/>
        <end position="2192"/>
    </location>
</feature>
<dbReference type="KEGG" id="aarg:Aargi30884_10080"/>
<dbReference type="InterPro" id="IPR008979">
    <property type="entry name" value="Galactose-bd-like_sf"/>
</dbReference>
<dbReference type="InterPro" id="IPR001202">
    <property type="entry name" value="WW_dom"/>
</dbReference>
<dbReference type="InterPro" id="IPR014756">
    <property type="entry name" value="Ig_E-set"/>
</dbReference>
<feature type="coiled-coil region" evidence="5">
    <location>
        <begin position="1506"/>
        <end position="1533"/>
    </location>
</feature>
<dbReference type="Pfam" id="PF17451">
    <property type="entry name" value="Glyco_hyd_101C"/>
    <property type="match status" value="1"/>
</dbReference>
<proteinExistence type="predicted"/>
<organism evidence="10 11">
    <name type="scientific">Amedibacterium intestinale</name>
    <dbReference type="NCBI Taxonomy" id="2583452"/>
    <lineage>
        <taxon>Bacteria</taxon>
        <taxon>Bacillati</taxon>
        <taxon>Bacillota</taxon>
        <taxon>Erysipelotrichia</taxon>
        <taxon>Erysipelotrichales</taxon>
        <taxon>Erysipelotrichaceae</taxon>
        <taxon>Amedibacterium</taxon>
    </lineage>
</organism>
<feature type="signal peptide" evidence="7">
    <location>
        <begin position="1"/>
        <end position="22"/>
    </location>
</feature>
<evidence type="ECO:0000256" key="2">
    <source>
        <dbReference type="ARBA" id="ARBA00023001"/>
    </source>
</evidence>
<dbReference type="Gene3D" id="1.20.1270.90">
    <property type="entry name" value="AF1782-like"/>
    <property type="match status" value="2"/>
</dbReference>
<dbReference type="InterPro" id="IPR040633">
    <property type="entry name" value="Gal_mutarotas_3"/>
</dbReference>
<dbReference type="InterPro" id="IPR014718">
    <property type="entry name" value="GH-type_carb-bd"/>
</dbReference>
<dbReference type="Pfam" id="PF07554">
    <property type="entry name" value="FIVAR"/>
    <property type="match status" value="4"/>
</dbReference>
<dbReference type="EMBL" id="AP019695">
    <property type="protein sequence ID" value="BBK22105.1"/>
    <property type="molecule type" value="Genomic_DNA"/>
</dbReference>
<dbReference type="Gene3D" id="2.60.120.560">
    <property type="entry name" value="Exo-inulinase, domain 1"/>
    <property type="match status" value="1"/>
</dbReference>
<dbReference type="Proteomes" id="UP000464754">
    <property type="component" value="Chromosome"/>
</dbReference>
<evidence type="ECO:0000256" key="3">
    <source>
        <dbReference type="ARBA" id="ARBA00023277"/>
    </source>
</evidence>
<dbReference type="RefSeq" id="WP_197743640.1">
    <property type="nucleotide sequence ID" value="NZ_AP019695.1"/>
</dbReference>
<evidence type="ECO:0000259" key="8">
    <source>
        <dbReference type="PROSITE" id="PS50020"/>
    </source>
</evidence>
<keyword evidence="11" id="KW-1185">Reference proteome</keyword>
<gene>
    <name evidence="10" type="ORF">Aargi30884_10080</name>
</gene>
<dbReference type="InterPro" id="IPR005102">
    <property type="entry name" value="Carbo-bd_X2"/>
</dbReference>
<dbReference type="Gene3D" id="1.20.1270.70">
    <property type="entry name" value="Designed single chain three-helix bundle"/>
    <property type="match status" value="2"/>
</dbReference>
<evidence type="ECO:0008006" key="12">
    <source>
        <dbReference type="Google" id="ProtNLM"/>
    </source>
</evidence>
<dbReference type="InterPro" id="IPR035364">
    <property type="entry name" value="Beta_sandwich_GH101"/>
</dbReference>
<dbReference type="PROSITE" id="PS50022">
    <property type="entry name" value="FA58C_3"/>
    <property type="match status" value="1"/>
</dbReference>
<dbReference type="Gene3D" id="2.60.40.10">
    <property type="entry name" value="Immunoglobulins"/>
    <property type="match status" value="1"/>
</dbReference>
<keyword evidence="3" id="KW-0119">Carbohydrate metabolism</keyword>
<evidence type="ECO:0000256" key="5">
    <source>
        <dbReference type="SAM" id="Coils"/>
    </source>
</evidence>
<evidence type="ECO:0000313" key="11">
    <source>
        <dbReference type="Proteomes" id="UP000464754"/>
    </source>
</evidence>
<dbReference type="InterPro" id="IPR000421">
    <property type="entry name" value="FA58C"/>
</dbReference>
<feature type="region of interest" description="Disordered" evidence="6">
    <location>
        <begin position="2108"/>
        <end position="2166"/>
    </location>
</feature>
<dbReference type="SUPFAM" id="SSF49785">
    <property type="entry name" value="Galactose-binding domain-like"/>
    <property type="match status" value="1"/>
</dbReference>
<accession>A0A6N4TI56</accession>
<evidence type="ECO:0000256" key="7">
    <source>
        <dbReference type="SAM" id="SignalP"/>
    </source>
</evidence>
<protein>
    <recommendedName>
        <fullName evidence="12">Endo-alpha-N-acetylgalactosaminidase</fullName>
    </recommendedName>
</protein>
<feature type="compositionally biased region" description="Basic and acidic residues" evidence="6">
    <location>
        <begin position="2147"/>
        <end position="2158"/>
    </location>
</feature>
<dbReference type="Pfam" id="PF17974">
    <property type="entry name" value="GalBD_like"/>
    <property type="match status" value="1"/>
</dbReference>
<keyword evidence="5" id="KW-0175">Coiled coil</keyword>
<dbReference type="Pfam" id="PF12905">
    <property type="entry name" value="Glyco_hydro_101"/>
    <property type="match status" value="1"/>
</dbReference>
<dbReference type="GO" id="GO:0030246">
    <property type="term" value="F:carbohydrate binding"/>
    <property type="evidence" value="ECO:0007669"/>
    <property type="project" value="InterPro"/>
</dbReference>
<dbReference type="Pfam" id="PF00754">
    <property type="entry name" value="F5_F8_type_C"/>
    <property type="match status" value="1"/>
</dbReference>
<evidence type="ECO:0000313" key="10">
    <source>
        <dbReference type="EMBL" id="BBK22105.1"/>
    </source>
</evidence>
<keyword evidence="1 7" id="KW-0732">Signal</keyword>
<dbReference type="InterPro" id="IPR013320">
    <property type="entry name" value="ConA-like_dom_sf"/>
</dbReference>
<evidence type="ECO:0000256" key="4">
    <source>
        <dbReference type="ARBA" id="ARBA00023326"/>
    </source>
</evidence>
<feature type="domain" description="WW" evidence="8">
    <location>
        <begin position="1060"/>
        <end position="1094"/>
    </location>
</feature>
<dbReference type="Pfam" id="PF21466">
    <property type="entry name" value="GH101_dom-5"/>
    <property type="match status" value="1"/>
</dbReference>
<dbReference type="InterPro" id="IPR025706">
    <property type="entry name" value="Endoa_GalNAc"/>
</dbReference>
<dbReference type="Pfam" id="PF03442">
    <property type="entry name" value="CBM_X2"/>
    <property type="match status" value="1"/>
</dbReference>
<dbReference type="InterPro" id="IPR040502">
    <property type="entry name" value="GH101_dom-6"/>
</dbReference>
<dbReference type="CDD" id="cd14244">
    <property type="entry name" value="GH_101_like"/>
    <property type="match status" value="1"/>
</dbReference>
<keyword evidence="2" id="KW-0136">Cellulose degradation</keyword>
<dbReference type="SUPFAM" id="SSF49899">
    <property type="entry name" value="Concanavalin A-like lectins/glucanases"/>
    <property type="match status" value="1"/>
</dbReference>
<dbReference type="Gene3D" id="3.20.20.80">
    <property type="entry name" value="Glycosidases"/>
    <property type="match status" value="1"/>
</dbReference>
<evidence type="ECO:0000256" key="1">
    <source>
        <dbReference type="ARBA" id="ARBA00022729"/>
    </source>
</evidence>
<dbReference type="GO" id="GO:0030245">
    <property type="term" value="P:cellulose catabolic process"/>
    <property type="evidence" value="ECO:0007669"/>
    <property type="project" value="UniProtKB-KW"/>
</dbReference>
<dbReference type="Pfam" id="PF18080">
    <property type="entry name" value="Gal_mutarotas_3"/>
    <property type="match status" value="1"/>
</dbReference>
<reference evidence="11" key="1">
    <citation type="submission" date="2019-05" db="EMBL/GenBank/DDBJ databases">
        <title>Complete genome sequencing of Absiella argi strain JCM 30884.</title>
        <authorList>
            <person name="Sakamoto M."/>
            <person name="Murakami T."/>
            <person name="Mori H."/>
        </authorList>
    </citation>
    <scope>NUCLEOTIDE SEQUENCE [LARGE SCALE GENOMIC DNA]</scope>
    <source>
        <strain evidence="11">JCM 30884</strain>
    </source>
</reference>
<name>A0A6N4TI56_9FIRM</name>
<keyword evidence="4" id="KW-0624">Polysaccharide degradation</keyword>
<dbReference type="Gene3D" id="2.60.120.260">
    <property type="entry name" value="Galactose-binding domain-like"/>
    <property type="match status" value="3"/>
</dbReference>
<dbReference type="SUPFAM" id="SSF81296">
    <property type="entry name" value="E set domains"/>
    <property type="match status" value="1"/>
</dbReference>
<dbReference type="GO" id="GO:0033926">
    <property type="term" value="F:endo-alpha-N-acetylgalactosaminidase activity"/>
    <property type="evidence" value="ECO:0007669"/>
    <property type="project" value="InterPro"/>
</dbReference>
<dbReference type="Gene3D" id="2.70.98.10">
    <property type="match status" value="1"/>
</dbReference>
<dbReference type="InterPro" id="IPR013783">
    <property type="entry name" value="Ig-like_fold"/>
</dbReference>
<dbReference type="SMR" id="A0A6N4TI56"/>
<evidence type="ECO:0000256" key="6">
    <source>
        <dbReference type="SAM" id="MobiDB-lite"/>
    </source>
</evidence>